<reference evidence="1 2" key="1">
    <citation type="submission" date="2018-11" db="EMBL/GenBank/DDBJ databases">
        <title>Complete genome sequence of Paenibacillus baekrokdamisoli strain KCTC 33723.</title>
        <authorList>
            <person name="Kang S.W."/>
            <person name="Lee K.C."/>
            <person name="Kim K.K."/>
            <person name="Kim J.S."/>
            <person name="Kim D.S."/>
            <person name="Ko S.H."/>
            <person name="Yang S.H."/>
            <person name="Lee J.S."/>
        </authorList>
    </citation>
    <scope>NUCLEOTIDE SEQUENCE [LARGE SCALE GENOMIC DNA]</scope>
    <source>
        <strain evidence="1 2">KCTC 33723</strain>
    </source>
</reference>
<dbReference type="SUPFAM" id="SSF51126">
    <property type="entry name" value="Pectin lyase-like"/>
    <property type="match status" value="1"/>
</dbReference>
<organism evidence="1 2">
    <name type="scientific">Paenibacillus baekrokdamisoli</name>
    <dbReference type="NCBI Taxonomy" id="1712516"/>
    <lineage>
        <taxon>Bacteria</taxon>
        <taxon>Bacillati</taxon>
        <taxon>Bacillota</taxon>
        <taxon>Bacilli</taxon>
        <taxon>Bacillales</taxon>
        <taxon>Paenibacillaceae</taxon>
        <taxon>Paenibacillus</taxon>
    </lineage>
</organism>
<dbReference type="Proteomes" id="UP000275368">
    <property type="component" value="Chromosome"/>
</dbReference>
<gene>
    <name evidence="1" type="ORF">Back11_34980</name>
</gene>
<proteinExistence type="predicted"/>
<name>A0A3G9JB66_9BACL</name>
<sequence>MFYVNQSLTVRLNDPRYGGPQFVGKLFTEGLGRLPSPEEYKSYISVIEQKGCSVSVLGELAFRLFSQMDFAAYGLTAAESALAVYRAVLNRDPIASEVQQFKERLLKETAAAIAESFTAGKEFAALLPDIIKGPYYWGNNNSSLSPAETILKASDVQALLDGPELVIELPRGALVLVDQTIEVPAGKTLRTKDQPAHYIQKARLLRVANIPTPLVRVQKSGTLSHVWLDGNRSAYYTDPNGLLRGVNVETAGDGVHLTDNRINDATASTHLVGADYHKGAYIARNLLTCYATSHYPDVKGAWADGITHASTDSIIEDNEVADATDVGIIVFRYVSEDNAYPQTTIVRRNTVVNLGNSAYAGYDIDAWFGKGLVMNFVGNSFEDNAVWTSMKAHQHIVLSFAPLAWTGQEGATATGGRMINNYTPEGLYALAAAGIAVDGVDQYTIRGNQLNLFIGPWANESSGFSPRIISMNSANGLGELQGSYEDLPMHDAKGLFISSALGEPFASDELRHCTVADETYKE</sequence>
<evidence type="ECO:0000313" key="2">
    <source>
        <dbReference type="Proteomes" id="UP000275368"/>
    </source>
</evidence>
<dbReference type="EMBL" id="AP019308">
    <property type="protein sequence ID" value="BBH22153.1"/>
    <property type="molecule type" value="Genomic_DNA"/>
</dbReference>
<evidence type="ECO:0008006" key="3">
    <source>
        <dbReference type="Google" id="ProtNLM"/>
    </source>
</evidence>
<protein>
    <recommendedName>
        <fullName evidence="3">Right handed beta helix domain-containing protein</fullName>
    </recommendedName>
</protein>
<dbReference type="InterPro" id="IPR011050">
    <property type="entry name" value="Pectin_lyase_fold/virulence"/>
</dbReference>
<keyword evidence="2" id="KW-1185">Reference proteome</keyword>
<accession>A0A3G9JB66</accession>
<dbReference type="KEGG" id="pbk:Back11_34980"/>
<dbReference type="AlphaFoldDB" id="A0A3G9JB66"/>
<evidence type="ECO:0000313" key="1">
    <source>
        <dbReference type="EMBL" id="BBH22153.1"/>
    </source>
</evidence>